<comment type="caution">
    <text evidence="1">The sequence shown here is derived from an EMBL/GenBank/DDBJ whole genome shotgun (WGS) entry which is preliminary data.</text>
</comment>
<reference evidence="1 2" key="1">
    <citation type="journal article" date="2020" name="Int. J. Syst. Evol. Microbiol.">
        <title>Ureaplasma miroungigenitalium sp. nov. isolated from northern elephant seals (Mirounga angustirostris) and Ureaplasma zalophigenitalium sp. nov. isolated from California sea lions (Zalophus californianus).</title>
        <authorList>
            <person name="Volokhov D.V."/>
            <person name="Gulland F.M."/>
            <person name="Gao Y."/>
            <person name="Chizhikov V.E."/>
        </authorList>
    </citation>
    <scope>NUCLEOTIDE SEQUENCE [LARGE SCALE GENOMIC DNA]</scope>
    <source>
        <strain evidence="1 2">ES3182-GEN</strain>
    </source>
</reference>
<dbReference type="EMBL" id="JAOXHL010000002">
    <property type="protein sequence ID" value="MCV3728534.1"/>
    <property type="molecule type" value="Genomic_DNA"/>
</dbReference>
<evidence type="ECO:0000313" key="2">
    <source>
        <dbReference type="Proteomes" id="UP001208245"/>
    </source>
</evidence>
<dbReference type="RefSeq" id="WP_263821851.1">
    <property type="nucleotide sequence ID" value="NZ_JAOXHL010000002.1"/>
</dbReference>
<name>A0ABT3BMQ4_9BACT</name>
<sequence length="105" mass="12334">MYTIEGRNQFTDIDVRNVYIKKIDEKHFELYVNGINKGTGLHSDYYIVLVFTYGPDSDEDVKKSKTGKVEIKYAANFTTSPERKSTDPELIKRNQMIFFKRNNQQ</sequence>
<accession>A0ABT3BMQ4</accession>
<evidence type="ECO:0000313" key="1">
    <source>
        <dbReference type="EMBL" id="MCV3728534.1"/>
    </source>
</evidence>
<keyword evidence="2" id="KW-1185">Reference proteome</keyword>
<proteinExistence type="predicted"/>
<protein>
    <submittedName>
        <fullName evidence="1">Uncharacterized protein</fullName>
    </submittedName>
</protein>
<dbReference type="Proteomes" id="UP001208245">
    <property type="component" value="Unassembled WGS sequence"/>
</dbReference>
<gene>
    <name evidence="1" type="ORF">OF376_01990</name>
</gene>
<organism evidence="1 2">
    <name type="scientific">Ureaplasma miroungigenitalium</name>
    <dbReference type="NCBI Taxonomy" id="1042321"/>
    <lineage>
        <taxon>Bacteria</taxon>
        <taxon>Bacillati</taxon>
        <taxon>Mycoplasmatota</taxon>
        <taxon>Mycoplasmoidales</taxon>
        <taxon>Mycoplasmoidaceae</taxon>
        <taxon>Ureaplasma</taxon>
    </lineage>
</organism>